<dbReference type="GO" id="GO:0000175">
    <property type="term" value="F:3'-5'-RNA exonuclease activity"/>
    <property type="evidence" value="ECO:0007669"/>
    <property type="project" value="InterPro"/>
</dbReference>
<evidence type="ECO:0000259" key="9">
    <source>
        <dbReference type="SMART" id="SM00479"/>
    </source>
</evidence>
<dbReference type="PANTHER" id="PTHR11046:SF0">
    <property type="entry name" value="OLIGORIBONUCLEASE, MITOCHONDRIAL"/>
    <property type="match status" value="1"/>
</dbReference>
<protein>
    <recommendedName>
        <fullName evidence="6 7">Oligoribonuclease</fullName>
        <ecNumber evidence="7">3.1.-.-</ecNumber>
    </recommendedName>
</protein>
<reference evidence="10 11" key="1">
    <citation type="submission" date="2019-09" db="EMBL/GenBank/DDBJ databases">
        <title>Mumia zhuanghuii sp. nov. isolated from the intestinal contents of plateau pika (Ochotona curzoniae) in the Qinghai-Tibet plateau of China.</title>
        <authorList>
            <person name="Tian Z."/>
        </authorList>
    </citation>
    <scope>NUCLEOTIDE SEQUENCE [LARGE SCALE GENOMIC DNA]</scope>
    <source>
        <strain evidence="11">350</strain>
    </source>
</reference>
<evidence type="ECO:0000256" key="3">
    <source>
        <dbReference type="ARBA" id="ARBA00022801"/>
    </source>
</evidence>
<evidence type="ECO:0000256" key="5">
    <source>
        <dbReference type="ARBA" id="ARBA00057155"/>
    </source>
</evidence>
<feature type="active site" evidence="7">
    <location>
        <position position="152"/>
    </location>
</feature>
<evidence type="ECO:0000256" key="2">
    <source>
        <dbReference type="ARBA" id="ARBA00022722"/>
    </source>
</evidence>
<dbReference type="InterPro" id="IPR022894">
    <property type="entry name" value="Oligoribonuclease"/>
</dbReference>
<evidence type="ECO:0000256" key="1">
    <source>
        <dbReference type="ARBA" id="ARBA00009921"/>
    </source>
</evidence>
<feature type="compositionally biased region" description="Basic and acidic residues" evidence="8">
    <location>
        <begin position="231"/>
        <end position="247"/>
    </location>
</feature>
<evidence type="ECO:0000256" key="8">
    <source>
        <dbReference type="SAM" id="MobiDB-lite"/>
    </source>
</evidence>
<feature type="domain" description="Exonuclease" evidence="9">
    <location>
        <begin position="30"/>
        <end position="204"/>
    </location>
</feature>
<dbReference type="GO" id="GO:0005737">
    <property type="term" value="C:cytoplasm"/>
    <property type="evidence" value="ECO:0007669"/>
    <property type="project" value="UniProtKB-SubCell"/>
</dbReference>
<dbReference type="EC" id="3.1.-.-" evidence="7"/>
<evidence type="ECO:0000313" key="11">
    <source>
        <dbReference type="Proteomes" id="UP000307768"/>
    </source>
</evidence>
<dbReference type="CDD" id="cd06135">
    <property type="entry name" value="Orn"/>
    <property type="match status" value="1"/>
</dbReference>
<dbReference type="EMBL" id="VDFQ02000007">
    <property type="protein sequence ID" value="KAA1418409.1"/>
    <property type="molecule type" value="Genomic_DNA"/>
</dbReference>
<dbReference type="InterPro" id="IPR013520">
    <property type="entry name" value="Ribonucl_H"/>
</dbReference>
<comment type="subcellular location">
    <subcellularLocation>
        <location evidence="7">Cytoplasm</location>
    </subcellularLocation>
</comment>
<dbReference type="SUPFAM" id="SSF53098">
    <property type="entry name" value="Ribonuclease H-like"/>
    <property type="match status" value="1"/>
</dbReference>
<comment type="caution">
    <text evidence="10">The sequence shown here is derived from an EMBL/GenBank/DDBJ whole genome shotgun (WGS) entry which is preliminary data.</text>
</comment>
<dbReference type="FunFam" id="3.30.420.10:FF:000003">
    <property type="entry name" value="Oligoribonuclease"/>
    <property type="match status" value="1"/>
</dbReference>
<feature type="region of interest" description="Disordered" evidence="8">
    <location>
        <begin position="223"/>
        <end position="247"/>
    </location>
</feature>
<sequence length="247" mass="27780">MWRRPRSRLFATQATCRRQRVRLGWLAVDRLVWIDCEMTGLDLDRDALIEVAAIVTDFDLKPVAEGIEVVIKPPREALDQMNDVVTEMHTASGLITELDDGLALADAEQVVLDYVKQHVPEPRKAPLAGNSIGTDRAFLLRYMPELEGYLHYRVIDVSSIKELSRRWYPRAYFASPAKTGNHRALADIQESIEELRYYRAAVFVPEPGPDSETAKAIAAEHAGSLRGQVEPSREQAEEPTRISDGEA</sequence>
<dbReference type="SMART" id="SM00479">
    <property type="entry name" value="EXOIII"/>
    <property type="match status" value="1"/>
</dbReference>
<dbReference type="OrthoDB" id="9801329at2"/>
<dbReference type="InterPro" id="IPR012337">
    <property type="entry name" value="RNaseH-like_sf"/>
</dbReference>
<gene>
    <name evidence="7" type="primary">orn</name>
    <name evidence="10" type="ORF">FE697_019945</name>
</gene>
<keyword evidence="2 7" id="KW-0540">Nuclease</keyword>
<dbReference type="NCBIfam" id="NF003765">
    <property type="entry name" value="PRK05359.1"/>
    <property type="match status" value="1"/>
</dbReference>
<dbReference type="HAMAP" id="MF_00045">
    <property type="entry name" value="Oligoribonuclease"/>
    <property type="match status" value="1"/>
</dbReference>
<dbReference type="GO" id="GO:0003676">
    <property type="term" value="F:nucleic acid binding"/>
    <property type="evidence" value="ECO:0007669"/>
    <property type="project" value="InterPro"/>
</dbReference>
<keyword evidence="3 7" id="KW-0378">Hydrolase</keyword>
<comment type="similarity">
    <text evidence="1 7">Belongs to the oligoribonuclease family.</text>
</comment>
<keyword evidence="7" id="KW-0963">Cytoplasm</keyword>
<dbReference type="PANTHER" id="PTHR11046">
    <property type="entry name" value="OLIGORIBONUCLEASE, MITOCHONDRIAL"/>
    <property type="match status" value="1"/>
</dbReference>
<comment type="function">
    <text evidence="5 7">3'-to-5' exoribonuclease specific for small oligoribonucleotides.</text>
</comment>
<name>A0A5Q6RK69_9ACTN</name>
<accession>A0A5Q6RK69</accession>
<dbReference type="Gene3D" id="3.30.420.10">
    <property type="entry name" value="Ribonuclease H-like superfamily/Ribonuclease H"/>
    <property type="match status" value="1"/>
</dbReference>
<evidence type="ECO:0000256" key="6">
    <source>
        <dbReference type="ARBA" id="ARBA00070964"/>
    </source>
</evidence>
<organism evidence="10 11">
    <name type="scientific">Mumia zhuanghuii</name>
    <dbReference type="NCBI Taxonomy" id="2585211"/>
    <lineage>
        <taxon>Bacteria</taxon>
        <taxon>Bacillati</taxon>
        <taxon>Actinomycetota</taxon>
        <taxon>Actinomycetes</taxon>
        <taxon>Propionibacteriales</taxon>
        <taxon>Nocardioidaceae</taxon>
        <taxon>Mumia</taxon>
    </lineage>
</organism>
<dbReference type="AlphaFoldDB" id="A0A5Q6RK69"/>
<evidence type="ECO:0000313" key="10">
    <source>
        <dbReference type="EMBL" id="KAA1418409.1"/>
    </source>
</evidence>
<dbReference type="Proteomes" id="UP000307768">
    <property type="component" value="Unassembled WGS sequence"/>
</dbReference>
<proteinExistence type="inferred from homology"/>
<keyword evidence="4 7" id="KW-0269">Exonuclease</keyword>
<dbReference type="InterPro" id="IPR036397">
    <property type="entry name" value="RNaseH_sf"/>
</dbReference>
<evidence type="ECO:0000256" key="7">
    <source>
        <dbReference type="HAMAP-Rule" id="MF_00045"/>
    </source>
</evidence>
<dbReference type="Pfam" id="PF00929">
    <property type="entry name" value="RNase_T"/>
    <property type="match status" value="1"/>
</dbReference>
<evidence type="ECO:0000256" key="4">
    <source>
        <dbReference type="ARBA" id="ARBA00022839"/>
    </source>
</evidence>